<accession>A0A9D4FSE3</accession>
<dbReference type="AlphaFoldDB" id="A0A9D4FSE3"/>
<comment type="caution">
    <text evidence="1">The sequence shown here is derived from an EMBL/GenBank/DDBJ whole genome shotgun (WGS) entry which is preliminary data.</text>
</comment>
<reference evidence="1" key="2">
    <citation type="submission" date="2020-11" db="EMBL/GenBank/DDBJ databases">
        <authorList>
            <person name="McCartney M.A."/>
            <person name="Auch B."/>
            <person name="Kono T."/>
            <person name="Mallez S."/>
            <person name="Becker A."/>
            <person name="Gohl D.M."/>
            <person name="Silverstein K.A.T."/>
            <person name="Koren S."/>
            <person name="Bechman K.B."/>
            <person name="Herman A."/>
            <person name="Abrahante J.E."/>
            <person name="Garbe J."/>
        </authorList>
    </citation>
    <scope>NUCLEOTIDE SEQUENCE</scope>
    <source>
        <strain evidence="1">Duluth1</strain>
        <tissue evidence="1">Whole animal</tissue>
    </source>
</reference>
<reference evidence="1" key="1">
    <citation type="journal article" date="2019" name="bioRxiv">
        <title>The Genome of the Zebra Mussel, Dreissena polymorpha: A Resource for Invasive Species Research.</title>
        <authorList>
            <person name="McCartney M.A."/>
            <person name="Auch B."/>
            <person name="Kono T."/>
            <person name="Mallez S."/>
            <person name="Zhang Y."/>
            <person name="Obille A."/>
            <person name="Becker A."/>
            <person name="Abrahante J.E."/>
            <person name="Garbe J."/>
            <person name="Badalamenti J.P."/>
            <person name="Herman A."/>
            <person name="Mangelson H."/>
            <person name="Liachko I."/>
            <person name="Sullivan S."/>
            <person name="Sone E.D."/>
            <person name="Koren S."/>
            <person name="Silverstein K.A.T."/>
            <person name="Beckman K.B."/>
            <person name="Gohl D.M."/>
        </authorList>
    </citation>
    <scope>NUCLEOTIDE SEQUENCE</scope>
    <source>
        <strain evidence="1">Duluth1</strain>
        <tissue evidence="1">Whole animal</tissue>
    </source>
</reference>
<evidence type="ECO:0000313" key="2">
    <source>
        <dbReference type="Proteomes" id="UP000828390"/>
    </source>
</evidence>
<sequence>MLLSLTLVKTDLSKYALQGLPLDHCVTELWHLSECDTSANCFCKTQEKLRKEDVEGALLQLQPDEHRAQDQFSRLMTFGSNRLLKKLPGMHILCTAMNICKFYCHLP</sequence>
<protein>
    <submittedName>
        <fullName evidence="1">Uncharacterized protein</fullName>
    </submittedName>
</protein>
<organism evidence="1 2">
    <name type="scientific">Dreissena polymorpha</name>
    <name type="common">Zebra mussel</name>
    <name type="synonym">Mytilus polymorpha</name>
    <dbReference type="NCBI Taxonomy" id="45954"/>
    <lineage>
        <taxon>Eukaryota</taxon>
        <taxon>Metazoa</taxon>
        <taxon>Spiralia</taxon>
        <taxon>Lophotrochozoa</taxon>
        <taxon>Mollusca</taxon>
        <taxon>Bivalvia</taxon>
        <taxon>Autobranchia</taxon>
        <taxon>Heteroconchia</taxon>
        <taxon>Euheterodonta</taxon>
        <taxon>Imparidentia</taxon>
        <taxon>Neoheterodontei</taxon>
        <taxon>Myida</taxon>
        <taxon>Dreissenoidea</taxon>
        <taxon>Dreissenidae</taxon>
        <taxon>Dreissena</taxon>
    </lineage>
</organism>
<gene>
    <name evidence="1" type="ORF">DPMN_155790</name>
</gene>
<keyword evidence="2" id="KW-1185">Reference proteome</keyword>
<name>A0A9D4FSE3_DREPO</name>
<dbReference type="Proteomes" id="UP000828390">
    <property type="component" value="Unassembled WGS sequence"/>
</dbReference>
<proteinExistence type="predicted"/>
<evidence type="ECO:0000313" key="1">
    <source>
        <dbReference type="EMBL" id="KAH3802121.1"/>
    </source>
</evidence>
<dbReference type="EMBL" id="JAIWYP010000007">
    <property type="protein sequence ID" value="KAH3802121.1"/>
    <property type="molecule type" value="Genomic_DNA"/>
</dbReference>